<evidence type="ECO:0008006" key="4">
    <source>
        <dbReference type="Google" id="ProtNLM"/>
    </source>
</evidence>
<evidence type="ECO:0000313" key="2">
    <source>
        <dbReference type="EMBL" id="GAA4146881.1"/>
    </source>
</evidence>
<proteinExistence type="predicted"/>
<gene>
    <name evidence="2" type="ORF">GCM10022285_53280</name>
</gene>
<evidence type="ECO:0000313" key="3">
    <source>
        <dbReference type="Proteomes" id="UP001501845"/>
    </source>
</evidence>
<evidence type="ECO:0000256" key="1">
    <source>
        <dbReference type="SAM" id="SignalP"/>
    </source>
</evidence>
<comment type="caution">
    <text evidence="2">The sequence shown here is derived from an EMBL/GenBank/DDBJ whole genome shotgun (WGS) entry which is preliminary data.</text>
</comment>
<dbReference type="EMBL" id="BAABBU010000026">
    <property type="protein sequence ID" value="GAA4146881.1"/>
    <property type="molecule type" value="Genomic_DNA"/>
</dbReference>
<feature type="chain" id="PRO_5045630330" description="Secreted protein" evidence="1">
    <location>
        <begin position="37"/>
        <end position="92"/>
    </location>
</feature>
<protein>
    <recommendedName>
        <fullName evidence="4">Secreted protein</fullName>
    </recommendedName>
</protein>
<reference evidence="3" key="1">
    <citation type="journal article" date="2019" name="Int. J. Syst. Evol. Microbiol.">
        <title>The Global Catalogue of Microorganisms (GCM) 10K type strain sequencing project: providing services to taxonomists for standard genome sequencing and annotation.</title>
        <authorList>
            <consortium name="The Broad Institute Genomics Platform"/>
            <consortium name="The Broad Institute Genome Sequencing Center for Infectious Disease"/>
            <person name="Wu L."/>
            <person name="Ma J."/>
        </authorList>
    </citation>
    <scope>NUCLEOTIDE SEQUENCE [LARGE SCALE GENOMIC DNA]</scope>
    <source>
        <strain evidence="3">JCM 17589</strain>
    </source>
</reference>
<name>A0ABP7Z463_9ACTN</name>
<dbReference type="Proteomes" id="UP001501845">
    <property type="component" value="Unassembled WGS sequence"/>
</dbReference>
<sequence length="92" mass="9677">MTPTLRLTPARGMRTALPLCRCALAALLFTAPQARAASDDPVTAQASYLAEPLCESPVPVPDQLPRVAPRSTAPDFARPAVAALATAVRARR</sequence>
<feature type="signal peptide" evidence="1">
    <location>
        <begin position="1"/>
        <end position="36"/>
    </location>
</feature>
<accession>A0ABP7Z463</accession>
<organism evidence="2 3">
    <name type="scientific">Streptomyces tunisiensis</name>
    <dbReference type="NCBI Taxonomy" id="948699"/>
    <lineage>
        <taxon>Bacteria</taxon>
        <taxon>Bacillati</taxon>
        <taxon>Actinomycetota</taxon>
        <taxon>Actinomycetes</taxon>
        <taxon>Kitasatosporales</taxon>
        <taxon>Streptomycetaceae</taxon>
        <taxon>Streptomyces</taxon>
    </lineage>
</organism>
<dbReference type="RefSeq" id="WP_346157755.1">
    <property type="nucleotide sequence ID" value="NZ_BAABBU010000026.1"/>
</dbReference>
<keyword evidence="3" id="KW-1185">Reference proteome</keyword>
<keyword evidence="1" id="KW-0732">Signal</keyword>